<sequence length="161" mass="18505">MADQMKDKIFLRKREKCQPENVAKYYIQRKIDQEGFLKVKINDSIGDVISLNEAKLRSQQYENEVLGCFIYNGIKDIYGKSVCIDATNQLSFIGCMVNDSPSIYANAKMKRLVESNYVSLYLFATKTIDVGTELKYILCSKILFHLGFSLQYMVCVIFFLG</sequence>
<dbReference type="Proteomes" id="UP001652625">
    <property type="component" value="Chromosome 15"/>
</dbReference>
<organism evidence="2 3">
    <name type="scientific">Hydra vulgaris</name>
    <name type="common">Hydra</name>
    <name type="synonym">Hydra attenuata</name>
    <dbReference type="NCBI Taxonomy" id="6087"/>
    <lineage>
        <taxon>Eukaryota</taxon>
        <taxon>Metazoa</taxon>
        <taxon>Cnidaria</taxon>
        <taxon>Hydrozoa</taxon>
        <taxon>Hydroidolina</taxon>
        <taxon>Anthoathecata</taxon>
        <taxon>Aplanulata</taxon>
        <taxon>Hydridae</taxon>
        <taxon>Hydra</taxon>
    </lineage>
</organism>
<reference evidence="3" key="1">
    <citation type="submission" date="2025-08" db="UniProtKB">
        <authorList>
            <consortium name="RefSeq"/>
        </authorList>
    </citation>
    <scope>IDENTIFICATION</scope>
</reference>
<keyword evidence="1" id="KW-0812">Transmembrane</keyword>
<evidence type="ECO:0000256" key="1">
    <source>
        <dbReference type="SAM" id="Phobius"/>
    </source>
</evidence>
<dbReference type="PANTHER" id="PTHR46167">
    <property type="entry name" value="N-LYSINE METHYLTRANSFERASE KMT5A"/>
    <property type="match status" value="1"/>
</dbReference>
<dbReference type="RefSeq" id="XP_065675429.1">
    <property type="nucleotide sequence ID" value="XM_065819357.1"/>
</dbReference>
<dbReference type="SUPFAM" id="SSF82199">
    <property type="entry name" value="SET domain"/>
    <property type="match status" value="1"/>
</dbReference>
<evidence type="ECO:0000313" key="3">
    <source>
        <dbReference type="RefSeq" id="XP_065675429.1"/>
    </source>
</evidence>
<keyword evidence="1" id="KW-0472">Membrane</keyword>
<evidence type="ECO:0000313" key="2">
    <source>
        <dbReference type="Proteomes" id="UP001652625"/>
    </source>
</evidence>
<dbReference type="InterPro" id="IPR051760">
    <property type="entry name" value="KMT5A"/>
</dbReference>
<dbReference type="GeneID" id="136091648"/>
<dbReference type="Gene3D" id="2.170.270.10">
    <property type="entry name" value="SET domain"/>
    <property type="match status" value="1"/>
</dbReference>
<proteinExistence type="predicted"/>
<dbReference type="InterPro" id="IPR046341">
    <property type="entry name" value="SET_dom_sf"/>
</dbReference>
<protein>
    <submittedName>
        <fullName evidence="3">Uncharacterized protein LOC136091648</fullName>
    </submittedName>
</protein>
<gene>
    <name evidence="3" type="primary">LOC136091648</name>
</gene>
<accession>A0ABM4DLK8</accession>
<keyword evidence="1" id="KW-1133">Transmembrane helix</keyword>
<feature type="transmembrane region" description="Helical" evidence="1">
    <location>
        <begin position="142"/>
        <end position="160"/>
    </location>
</feature>
<dbReference type="PANTHER" id="PTHR46167:SF1">
    <property type="entry name" value="N-LYSINE METHYLTRANSFERASE KMT5A"/>
    <property type="match status" value="1"/>
</dbReference>
<name>A0ABM4DLK8_HYDVU</name>
<keyword evidence="2" id="KW-1185">Reference proteome</keyword>